<keyword evidence="1" id="KW-0472">Membrane</keyword>
<evidence type="ECO:0000313" key="2">
    <source>
        <dbReference type="EMBL" id="KAE9249362.1"/>
    </source>
</evidence>
<keyword evidence="1" id="KW-0812">Transmembrane</keyword>
<proteinExistence type="predicted"/>
<dbReference type="Proteomes" id="UP000440367">
    <property type="component" value="Unassembled WGS sequence"/>
</dbReference>
<comment type="caution">
    <text evidence="2">The sequence shown here is derived from an EMBL/GenBank/DDBJ whole genome shotgun (WGS) entry which is preliminary data.</text>
</comment>
<organism evidence="2 3">
    <name type="scientific">Phytophthora fragariae</name>
    <dbReference type="NCBI Taxonomy" id="53985"/>
    <lineage>
        <taxon>Eukaryota</taxon>
        <taxon>Sar</taxon>
        <taxon>Stramenopiles</taxon>
        <taxon>Oomycota</taxon>
        <taxon>Peronosporomycetes</taxon>
        <taxon>Peronosporales</taxon>
        <taxon>Peronosporaceae</taxon>
        <taxon>Phytophthora</taxon>
    </lineage>
</organism>
<accession>A0A6A4A6U7</accession>
<reference evidence="2 3" key="1">
    <citation type="submission" date="2018-08" db="EMBL/GenBank/DDBJ databases">
        <title>Genomic investigation of the strawberry pathogen Phytophthora fragariae indicates pathogenicity is determined by transcriptional variation in three key races.</title>
        <authorList>
            <person name="Adams T.M."/>
            <person name="Armitage A.D."/>
            <person name="Sobczyk M.K."/>
            <person name="Bates H.J."/>
            <person name="Dunwell J.M."/>
            <person name="Nellist C.F."/>
            <person name="Harrison R.J."/>
        </authorList>
    </citation>
    <scope>NUCLEOTIDE SEQUENCE [LARGE SCALE GENOMIC DNA]</scope>
    <source>
        <strain evidence="2 3">BC-1</strain>
    </source>
</reference>
<name>A0A6A4A6U7_9STRA</name>
<gene>
    <name evidence="2" type="ORF">PF002_g5351</name>
</gene>
<protein>
    <submittedName>
        <fullName evidence="2">Uncharacterized protein</fullName>
    </submittedName>
</protein>
<dbReference type="EMBL" id="QXGD01000173">
    <property type="protein sequence ID" value="KAE9249362.1"/>
    <property type="molecule type" value="Genomic_DNA"/>
</dbReference>
<dbReference type="AlphaFoldDB" id="A0A6A4A6U7"/>
<evidence type="ECO:0000313" key="3">
    <source>
        <dbReference type="Proteomes" id="UP000440367"/>
    </source>
</evidence>
<feature type="transmembrane region" description="Helical" evidence="1">
    <location>
        <begin position="21"/>
        <end position="46"/>
    </location>
</feature>
<sequence>MQIKFFLYRVTINLGLKRIHEGILALLMLIKVVNDNGLMIVIFWFVGAVAK</sequence>
<evidence type="ECO:0000256" key="1">
    <source>
        <dbReference type="SAM" id="Phobius"/>
    </source>
</evidence>
<keyword evidence="1" id="KW-1133">Transmembrane helix</keyword>